<comment type="caution">
    <text evidence="1">The sequence shown here is derived from an EMBL/GenBank/DDBJ whole genome shotgun (WGS) entry which is preliminary data.</text>
</comment>
<dbReference type="Proteomes" id="UP001060215">
    <property type="component" value="Chromosome 1"/>
</dbReference>
<organism evidence="1 2">
    <name type="scientific">Camellia lanceoleosa</name>
    <dbReference type="NCBI Taxonomy" id="1840588"/>
    <lineage>
        <taxon>Eukaryota</taxon>
        <taxon>Viridiplantae</taxon>
        <taxon>Streptophyta</taxon>
        <taxon>Embryophyta</taxon>
        <taxon>Tracheophyta</taxon>
        <taxon>Spermatophyta</taxon>
        <taxon>Magnoliopsida</taxon>
        <taxon>eudicotyledons</taxon>
        <taxon>Gunneridae</taxon>
        <taxon>Pentapetalae</taxon>
        <taxon>asterids</taxon>
        <taxon>Ericales</taxon>
        <taxon>Theaceae</taxon>
        <taxon>Camellia</taxon>
    </lineage>
</organism>
<sequence>MMDTKQSKTNVLMLPRLAHGHISPFLELAKKLSERNFHIYLCSTPINLKSIKKGITDKYSLFIELVEIHLPSLPELPPHYHTTNGLPFHLNSTLRTAFEMASTSFSTILNTLSPDLVIYDVGPSWAQSTALSFNIPAVQLMTTGATVVSFVQHMIKHHGSVEFPFSAIKLKGFQETQFRHFVETVVKEYNDKQVALVNNDQPSCNFMLYNTFRELEGKYIDYLPVIGEKKVVPVGPLVQGIVDDENERSEIIQWLDNKVNGVLRNSICKHSPESYLFLSLPLEFIVLSSRIGSCINIVI</sequence>
<reference evidence="1 2" key="1">
    <citation type="journal article" date="2022" name="Plant J.">
        <title>Chromosome-level genome of Camellia lanceoleosa provides a valuable resource for understanding genome evolution and self-incompatibility.</title>
        <authorList>
            <person name="Gong W."/>
            <person name="Xiao S."/>
            <person name="Wang L."/>
            <person name="Liao Z."/>
            <person name="Chang Y."/>
            <person name="Mo W."/>
            <person name="Hu G."/>
            <person name="Li W."/>
            <person name="Zhao G."/>
            <person name="Zhu H."/>
            <person name="Hu X."/>
            <person name="Ji K."/>
            <person name="Xiang X."/>
            <person name="Song Q."/>
            <person name="Yuan D."/>
            <person name="Jin S."/>
            <person name="Zhang L."/>
        </authorList>
    </citation>
    <scope>NUCLEOTIDE SEQUENCE [LARGE SCALE GENOMIC DNA]</scope>
    <source>
        <strain evidence="1">SQ_2022a</strain>
    </source>
</reference>
<accession>A0ACC0IUE9</accession>
<evidence type="ECO:0000313" key="2">
    <source>
        <dbReference type="Proteomes" id="UP001060215"/>
    </source>
</evidence>
<protein>
    <submittedName>
        <fullName evidence="1">Beta-D-glucosyl crocetin beta-1,6-glucosyltransferase</fullName>
    </submittedName>
</protein>
<proteinExistence type="predicted"/>
<dbReference type="EMBL" id="CM045758">
    <property type="protein sequence ID" value="KAI8029313.1"/>
    <property type="molecule type" value="Genomic_DNA"/>
</dbReference>
<gene>
    <name evidence="1" type="ORF">LOK49_LG01G00382</name>
</gene>
<keyword evidence="2" id="KW-1185">Reference proteome</keyword>
<name>A0ACC0IUE9_9ERIC</name>
<evidence type="ECO:0000313" key="1">
    <source>
        <dbReference type="EMBL" id="KAI8029313.1"/>
    </source>
</evidence>